<dbReference type="Pfam" id="PF02734">
    <property type="entry name" value="Dak2"/>
    <property type="match status" value="1"/>
</dbReference>
<dbReference type="KEGG" id="iva:Isova_2094"/>
<protein>
    <submittedName>
        <fullName evidence="3">Dak phosphatase</fullName>
    </submittedName>
</protein>
<dbReference type="eggNOG" id="COG1461">
    <property type="taxonomic scope" value="Bacteria"/>
</dbReference>
<dbReference type="Proteomes" id="UP000009236">
    <property type="component" value="Chromosome"/>
</dbReference>
<feature type="domain" description="DhaL" evidence="2">
    <location>
        <begin position="10"/>
        <end position="212"/>
    </location>
</feature>
<evidence type="ECO:0000313" key="4">
    <source>
        <dbReference type="Proteomes" id="UP000009236"/>
    </source>
</evidence>
<evidence type="ECO:0000313" key="3">
    <source>
        <dbReference type="EMBL" id="AEG44823.1"/>
    </source>
</evidence>
<dbReference type="GO" id="GO:0006071">
    <property type="term" value="P:glycerol metabolic process"/>
    <property type="evidence" value="ECO:0007669"/>
    <property type="project" value="InterPro"/>
</dbReference>
<dbReference type="RefSeq" id="WP_013839214.1">
    <property type="nucleotide sequence ID" value="NC_015588.1"/>
</dbReference>
<evidence type="ECO:0000259" key="2">
    <source>
        <dbReference type="PROSITE" id="PS51480"/>
    </source>
</evidence>
<reference evidence="3 4" key="1">
    <citation type="submission" date="2011-05" db="EMBL/GenBank/DDBJ databases">
        <title>Complete sequence of Isoptericola variabilis 225.</title>
        <authorList>
            <consortium name="US DOE Joint Genome Institute"/>
            <person name="Lucas S."/>
            <person name="Han J."/>
            <person name="Lapidus A."/>
            <person name="Cheng J.-F."/>
            <person name="Goodwin L."/>
            <person name="Pitluck S."/>
            <person name="Peters L."/>
            <person name="Mikhailova N."/>
            <person name="Zeytun A."/>
            <person name="Han C."/>
            <person name="Tapia R."/>
            <person name="Land M."/>
            <person name="Hauser L."/>
            <person name="Kyrpides N."/>
            <person name="Ivanova N."/>
            <person name="Pagani I."/>
            <person name="Siebers A."/>
            <person name="Allgaier M."/>
            <person name="Thelen M."/>
            <person name="Hugenholtz P."/>
            <person name="Gladden J."/>
            <person name="Woyke T."/>
        </authorList>
    </citation>
    <scope>NUCLEOTIDE SEQUENCE [LARGE SCALE GENOMIC DNA]</scope>
    <source>
        <strain evidence="4">225</strain>
    </source>
</reference>
<dbReference type="PROSITE" id="PS51480">
    <property type="entry name" value="DHAL"/>
    <property type="match status" value="1"/>
</dbReference>
<dbReference type="SUPFAM" id="SSF101473">
    <property type="entry name" value="DhaL-like"/>
    <property type="match status" value="1"/>
</dbReference>
<dbReference type="EMBL" id="CP002810">
    <property type="protein sequence ID" value="AEG44823.1"/>
    <property type="molecule type" value="Genomic_DNA"/>
</dbReference>
<gene>
    <name evidence="3" type="ordered locus">Isova_2094</name>
</gene>
<evidence type="ECO:0000256" key="1">
    <source>
        <dbReference type="SAM" id="MobiDB-lite"/>
    </source>
</evidence>
<keyword evidence="4" id="KW-1185">Reference proteome</keyword>
<feature type="compositionally biased region" description="Low complexity" evidence="1">
    <location>
        <begin position="406"/>
        <end position="492"/>
    </location>
</feature>
<dbReference type="InterPro" id="IPR048394">
    <property type="entry name" value="FakA-like_M"/>
</dbReference>
<dbReference type="SMART" id="SM01120">
    <property type="entry name" value="Dak2"/>
    <property type="match status" value="1"/>
</dbReference>
<feature type="compositionally biased region" description="Low complexity" evidence="1">
    <location>
        <begin position="500"/>
        <end position="534"/>
    </location>
</feature>
<name>F6FQ17_ISOV2</name>
<dbReference type="AlphaFoldDB" id="F6FQ17"/>
<dbReference type="InterPro" id="IPR050270">
    <property type="entry name" value="DegV_domain_contain"/>
</dbReference>
<dbReference type="PANTHER" id="PTHR33434">
    <property type="entry name" value="DEGV DOMAIN-CONTAINING PROTEIN DR_1986-RELATED"/>
    <property type="match status" value="1"/>
</dbReference>
<dbReference type="HOGENOM" id="CLU_488151_0_0_11"/>
<dbReference type="InterPro" id="IPR004007">
    <property type="entry name" value="DhaL_dom"/>
</dbReference>
<dbReference type="GO" id="GO:0004371">
    <property type="term" value="F:glycerone kinase activity"/>
    <property type="evidence" value="ECO:0007669"/>
    <property type="project" value="InterPro"/>
</dbReference>
<dbReference type="Pfam" id="PF21645">
    <property type="entry name" value="FakA-like_M"/>
    <property type="match status" value="1"/>
</dbReference>
<dbReference type="Gene3D" id="1.25.40.340">
    <property type="match status" value="1"/>
</dbReference>
<dbReference type="PANTHER" id="PTHR33434:SF4">
    <property type="entry name" value="PHOSPHATASE PROTEIN"/>
    <property type="match status" value="1"/>
</dbReference>
<proteinExistence type="predicted"/>
<dbReference type="STRING" id="743718.Isova_2094"/>
<sequence length="558" mass="56289">MTEAELLDAAVVRTWARLAAEALGRARTALDGVNVFPVADGDTGTNMHLTLREAADAIRDTPDDAGGARLLRLMARGALLGARGNSGVILSEWLRGLAVAATHRDPLAPALDAAARSARRAVAHPEPGTILTAAEVAAAAARDAAAGPAGPEAAPAPADGHDAATQAVLDAARRGAREAALSSPASLAALRAAGVLDAGACGLVLVLHALAEAQRVAGGGRVSEAPGTMTPVTLDLDLGPAAVTGTAPATVPPGVVAGVPAADGEELELMFVLHRPAGAAEFAPGEVGEALRAELGEVGDSVVVVGGGQDDAEDADTVWQAHVHTPDLDAALAVARRWAGRGDVSHVHVRHLAVPPVGWGVVAATDAPALAADLARGGAVVLLALDVTVSADDLAQAALRRRRPAGARPARAGARTPRRASPQRSRAAGRAALRTRTTSARSTTTSRRSSCTRPTTRTSSPPSPSPRTRSTPPTAATSTSPPRSAGRSAACAPPAPTPPAAARSSPSCWRPAGRPCSSRSSSTTPCRPPSSATSRRWRPGRPPGPTSSCCRRDARAPG</sequence>
<feature type="region of interest" description="Disordered" evidence="1">
    <location>
        <begin position="400"/>
        <end position="558"/>
    </location>
</feature>
<accession>F6FQ17</accession>
<dbReference type="InterPro" id="IPR036117">
    <property type="entry name" value="DhaL_dom_sf"/>
</dbReference>
<organism evidence="4">
    <name type="scientific">Isoptericola variabilis (strain 225)</name>
    <dbReference type="NCBI Taxonomy" id="743718"/>
    <lineage>
        <taxon>Bacteria</taxon>
        <taxon>Bacillati</taxon>
        <taxon>Actinomycetota</taxon>
        <taxon>Actinomycetes</taxon>
        <taxon>Micrococcales</taxon>
        <taxon>Promicromonosporaceae</taxon>
        <taxon>Isoptericola</taxon>
    </lineage>
</organism>